<feature type="transmembrane region" description="Helical" evidence="1">
    <location>
        <begin position="180"/>
        <end position="202"/>
    </location>
</feature>
<protein>
    <submittedName>
        <fullName evidence="2">Uncharacterized protein</fullName>
    </submittedName>
</protein>
<name>A0ABR8NR71_9MICO</name>
<keyword evidence="1" id="KW-0472">Membrane</keyword>
<feature type="transmembrane region" description="Helical" evidence="1">
    <location>
        <begin position="110"/>
        <end position="132"/>
    </location>
</feature>
<keyword evidence="1" id="KW-1133">Transmembrane helix</keyword>
<evidence type="ECO:0000313" key="3">
    <source>
        <dbReference type="Proteomes" id="UP000598426"/>
    </source>
</evidence>
<comment type="caution">
    <text evidence="2">The sequence shown here is derived from an EMBL/GenBank/DDBJ whole genome shotgun (WGS) entry which is preliminary data.</text>
</comment>
<keyword evidence="3" id="KW-1185">Reference proteome</keyword>
<organism evidence="2 3">
    <name type="scientific">Microbacterium helvum</name>
    <dbReference type="NCBI Taxonomy" id="2773713"/>
    <lineage>
        <taxon>Bacteria</taxon>
        <taxon>Bacillati</taxon>
        <taxon>Actinomycetota</taxon>
        <taxon>Actinomycetes</taxon>
        <taxon>Micrococcales</taxon>
        <taxon>Microbacteriaceae</taxon>
        <taxon>Microbacterium</taxon>
    </lineage>
</organism>
<sequence>MSLDQLAADAARTASIEPTTPVREVARAVQAPLVAALDSGAADAIARVDREFAARVEPWERRGEPEAPRVRTLTPWPDVAAWLVLAWSMGSAAGAGRLTGGTAINSLEVVAPTVLICSVIAAVLLIVGAVAAQREREVLLAQRVNASAVTRSGSLWISVILSVVATVGMIVRLVTDEATGIAIAATVAAAAVLVLSTVLAIAGSKLANAGVSGGKLIPRTPGTTSGAQRNEAISASEDARDQAAAALEAVPAALQDEIASAYASGVREVTGRRILPRAAEKRLKPADWIAARYDVEL</sequence>
<proteinExistence type="predicted"/>
<dbReference type="RefSeq" id="WP_191171697.1">
    <property type="nucleotide sequence ID" value="NZ_JACXZS010000006.1"/>
</dbReference>
<evidence type="ECO:0000256" key="1">
    <source>
        <dbReference type="SAM" id="Phobius"/>
    </source>
</evidence>
<feature type="transmembrane region" description="Helical" evidence="1">
    <location>
        <begin position="79"/>
        <end position="98"/>
    </location>
</feature>
<feature type="transmembrane region" description="Helical" evidence="1">
    <location>
        <begin position="153"/>
        <end position="174"/>
    </location>
</feature>
<evidence type="ECO:0000313" key="2">
    <source>
        <dbReference type="EMBL" id="MBD3942066.1"/>
    </source>
</evidence>
<dbReference type="Proteomes" id="UP000598426">
    <property type="component" value="Unassembled WGS sequence"/>
</dbReference>
<accession>A0ABR8NR71</accession>
<dbReference type="EMBL" id="JACXZS010000006">
    <property type="protein sequence ID" value="MBD3942066.1"/>
    <property type="molecule type" value="Genomic_DNA"/>
</dbReference>
<reference evidence="2 3" key="1">
    <citation type="submission" date="2020-09" db="EMBL/GenBank/DDBJ databases">
        <title>Isolation and identification of active actinomycetes.</title>
        <authorList>
            <person name="Li X."/>
        </authorList>
    </citation>
    <scope>NUCLEOTIDE SEQUENCE [LARGE SCALE GENOMIC DNA]</scope>
    <source>
        <strain evidence="2 3">NEAU-LLC</strain>
    </source>
</reference>
<gene>
    <name evidence="2" type="ORF">IF188_10195</name>
</gene>
<keyword evidence="1" id="KW-0812">Transmembrane</keyword>